<organism evidence="1 2">
    <name type="scientific">Araneus ventricosus</name>
    <name type="common">Orbweaver spider</name>
    <name type="synonym">Epeira ventricosa</name>
    <dbReference type="NCBI Taxonomy" id="182803"/>
    <lineage>
        <taxon>Eukaryota</taxon>
        <taxon>Metazoa</taxon>
        <taxon>Ecdysozoa</taxon>
        <taxon>Arthropoda</taxon>
        <taxon>Chelicerata</taxon>
        <taxon>Arachnida</taxon>
        <taxon>Araneae</taxon>
        <taxon>Araneomorphae</taxon>
        <taxon>Entelegynae</taxon>
        <taxon>Araneoidea</taxon>
        <taxon>Araneidae</taxon>
        <taxon>Araneus</taxon>
    </lineage>
</organism>
<name>A0A4Y2X2X6_ARAVE</name>
<dbReference type="Proteomes" id="UP000499080">
    <property type="component" value="Unassembled WGS sequence"/>
</dbReference>
<reference evidence="1 2" key="1">
    <citation type="journal article" date="2019" name="Sci. Rep.">
        <title>Orb-weaving spider Araneus ventricosus genome elucidates the spidroin gene catalogue.</title>
        <authorList>
            <person name="Kono N."/>
            <person name="Nakamura H."/>
            <person name="Ohtoshi R."/>
            <person name="Moran D.A.P."/>
            <person name="Shinohara A."/>
            <person name="Yoshida Y."/>
            <person name="Fujiwara M."/>
            <person name="Mori M."/>
            <person name="Tomita M."/>
            <person name="Arakawa K."/>
        </authorList>
    </citation>
    <scope>NUCLEOTIDE SEQUENCE [LARGE SCALE GENOMIC DNA]</scope>
</reference>
<proteinExistence type="predicted"/>
<dbReference type="Gene3D" id="1.50.10.20">
    <property type="match status" value="1"/>
</dbReference>
<dbReference type="EMBL" id="BGPR01069495">
    <property type="protein sequence ID" value="GBO43130.1"/>
    <property type="molecule type" value="Genomic_DNA"/>
</dbReference>
<dbReference type="OrthoDB" id="6434557at2759"/>
<evidence type="ECO:0000313" key="1">
    <source>
        <dbReference type="EMBL" id="GBO43130.1"/>
    </source>
</evidence>
<sequence>MFIHALLATCHDPRDFYGNDLVKRLKEQVENSQNVSHPISYLALCNAHESWPPMKADADLEAVLNSSLEYPFVKGDVLLSAHSFSSIVLKQNFW</sequence>
<gene>
    <name evidence="1" type="ORF">AVEN_210674_1</name>
</gene>
<evidence type="ECO:0000313" key="2">
    <source>
        <dbReference type="Proteomes" id="UP000499080"/>
    </source>
</evidence>
<protein>
    <submittedName>
        <fullName evidence="1">Uncharacterized protein</fullName>
    </submittedName>
</protein>
<dbReference type="AlphaFoldDB" id="A0A4Y2X2X6"/>
<keyword evidence="2" id="KW-1185">Reference proteome</keyword>
<comment type="caution">
    <text evidence="1">The sequence shown here is derived from an EMBL/GenBank/DDBJ whole genome shotgun (WGS) entry which is preliminary data.</text>
</comment>
<accession>A0A4Y2X2X6</accession>